<dbReference type="InterPro" id="IPR001537">
    <property type="entry name" value="SpoU_MeTrfase"/>
</dbReference>
<dbReference type="Proteomes" id="UP000031937">
    <property type="component" value="Unassembled WGS sequence"/>
</dbReference>
<accession>A0A0C3NIG1</accession>
<dbReference type="InterPro" id="IPR004441">
    <property type="entry name" value="rRNA_MeTrfase_TrmH"/>
</dbReference>
<keyword evidence="7" id="KW-1185">Reference proteome</keyword>
<name>A0A0C3NIG1_9PORP</name>
<dbReference type="InterPro" id="IPR029026">
    <property type="entry name" value="tRNA_m1G_MTases_N"/>
</dbReference>
<dbReference type="GO" id="GO:0005829">
    <property type="term" value="C:cytosol"/>
    <property type="evidence" value="ECO:0007669"/>
    <property type="project" value="TreeGrafter"/>
</dbReference>
<gene>
    <name evidence="5" type="ORF">BA92_05640</name>
    <name evidence="4" type="ORF">IE90_11675</name>
</gene>
<dbReference type="GO" id="GO:0032259">
    <property type="term" value="P:methylation"/>
    <property type="evidence" value="ECO:0007669"/>
    <property type="project" value="UniProtKB-KW"/>
</dbReference>
<evidence type="ECO:0000256" key="1">
    <source>
        <dbReference type="ARBA" id="ARBA00022603"/>
    </source>
</evidence>
<keyword evidence="2 5" id="KW-0808">Transferase</keyword>
<dbReference type="Gene3D" id="3.40.1280.10">
    <property type="match status" value="1"/>
</dbReference>
<dbReference type="RefSeq" id="WP_041503946.1">
    <property type="nucleotide sequence ID" value="NZ_JPIT01000031.1"/>
</dbReference>
<dbReference type="EMBL" id="JPIU01000037">
    <property type="protein sequence ID" value="KIO45927.1"/>
    <property type="molecule type" value="Genomic_DNA"/>
</dbReference>
<evidence type="ECO:0000256" key="2">
    <source>
        <dbReference type="ARBA" id="ARBA00022679"/>
    </source>
</evidence>
<dbReference type="GO" id="GO:0003723">
    <property type="term" value="F:RNA binding"/>
    <property type="evidence" value="ECO:0007669"/>
    <property type="project" value="InterPro"/>
</dbReference>
<protein>
    <submittedName>
        <fullName evidence="5">RNA methyltransferase</fullName>
    </submittedName>
</protein>
<feature type="domain" description="tRNA/rRNA methyltransferase SpoU type" evidence="3">
    <location>
        <begin position="27"/>
        <end position="170"/>
    </location>
</feature>
<organism evidence="5 7">
    <name type="scientific">Sanguibacteroides justesenii</name>
    <dbReference type="NCBI Taxonomy" id="1547597"/>
    <lineage>
        <taxon>Bacteria</taxon>
        <taxon>Pseudomonadati</taxon>
        <taxon>Bacteroidota</taxon>
        <taxon>Bacteroidia</taxon>
        <taxon>Bacteroidales</taxon>
        <taxon>Porphyromonadaceae</taxon>
        <taxon>Sanguibacteroides</taxon>
    </lineage>
</organism>
<dbReference type="InterPro" id="IPR029028">
    <property type="entry name" value="Alpha/beta_knot_MTases"/>
</dbReference>
<evidence type="ECO:0000313" key="6">
    <source>
        <dbReference type="Proteomes" id="UP000031937"/>
    </source>
</evidence>
<dbReference type="SUPFAM" id="SSF75217">
    <property type="entry name" value="alpha/beta knot"/>
    <property type="match status" value="1"/>
</dbReference>
<sequence length="182" mass="20920">MEYRKRLNEELNRLSPEEYKKAEKLPIVVVLDNVRSLNNIGSVFRTSDAFRLEKIYLCGITATPPHREIHKTALGAEESVAWEYFEETIEAIRKLKTEGFTIVTVEQTENSLSLEDYAIEKTRKYAFIFGNEVKGVQQNVVNLSDLCLEIPQFGTKHSFNISVSAGIVLWEVIHPLFKELKK</sequence>
<dbReference type="AlphaFoldDB" id="A0A0C3NIG1"/>
<keyword evidence="1 5" id="KW-0489">Methyltransferase</keyword>
<evidence type="ECO:0000313" key="5">
    <source>
        <dbReference type="EMBL" id="KIO45927.1"/>
    </source>
</evidence>
<reference evidence="5 7" key="1">
    <citation type="submission" date="2014-07" db="EMBL/GenBank/DDBJ databases">
        <title>Porphyromonadaceae bacterium OUH 308042 = ATCC BAA-2681 = DSM 28342 draft genome.</title>
        <authorList>
            <person name="Sydenham T.V."/>
            <person name="Hasman H."/>
            <person name="Justensen U.S."/>
        </authorList>
    </citation>
    <scope>NUCLEOTIDE SEQUENCE [LARGE SCALE GENOMIC DNA]</scope>
    <source>
        <strain evidence="5 7">OUH 308042</strain>
    </source>
</reference>
<proteinExistence type="predicted"/>
<reference evidence="4 6" key="2">
    <citation type="submission" date="2014-07" db="EMBL/GenBank/DDBJ databases">
        <title>Porphyromonadaceae bacterium OUH 334697 = ATCC BAA-2682 = DSM 28341 draft genome.</title>
        <authorList>
            <person name="Sydenham T.V."/>
            <person name="Hasman H."/>
            <person name="Justesen U.S."/>
        </authorList>
    </citation>
    <scope>NUCLEOTIDE SEQUENCE [LARGE SCALE GENOMIC DNA]</scope>
    <source>
        <strain evidence="4 6">OUH 334697</strain>
    </source>
</reference>
<evidence type="ECO:0000313" key="7">
    <source>
        <dbReference type="Proteomes" id="UP000031980"/>
    </source>
</evidence>
<evidence type="ECO:0000259" key="3">
    <source>
        <dbReference type="Pfam" id="PF00588"/>
    </source>
</evidence>
<dbReference type="PANTHER" id="PTHR46429">
    <property type="entry name" value="23S RRNA (GUANOSINE-2'-O-)-METHYLTRANSFERASE RLMB"/>
    <property type="match status" value="1"/>
</dbReference>
<dbReference type="OrthoDB" id="9795352at2"/>
<dbReference type="CDD" id="cd18097">
    <property type="entry name" value="SpoU-like"/>
    <property type="match status" value="1"/>
</dbReference>
<dbReference type="GO" id="GO:0006396">
    <property type="term" value="P:RNA processing"/>
    <property type="evidence" value="ECO:0007669"/>
    <property type="project" value="InterPro"/>
</dbReference>
<dbReference type="Pfam" id="PF00588">
    <property type="entry name" value="SpoU_methylase"/>
    <property type="match status" value="1"/>
</dbReference>
<evidence type="ECO:0000313" key="4">
    <source>
        <dbReference type="EMBL" id="KIO43764.1"/>
    </source>
</evidence>
<dbReference type="GO" id="GO:0008173">
    <property type="term" value="F:RNA methyltransferase activity"/>
    <property type="evidence" value="ECO:0007669"/>
    <property type="project" value="InterPro"/>
</dbReference>
<dbReference type="PANTHER" id="PTHR46429:SF1">
    <property type="entry name" value="23S RRNA (GUANOSINE-2'-O-)-METHYLTRANSFERASE RLMB"/>
    <property type="match status" value="1"/>
</dbReference>
<comment type="caution">
    <text evidence="5">The sequence shown here is derived from an EMBL/GenBank/DDBJ whole genome shotgun (WGS) entry which is preliminary data.</text>
</comment>
<dbReference type="Proteomes" id="UP000031980">
    <property type="component" value="Unassembled WGS sequence"/>
</dbReference>
<dbReference type="EMBL" id="JPIT01000031">
    <property type="protein sequence ID" value="KIO43764.1"/>
    <property type="molecule type" value="Genomic_DNA"/>
</dbReference>